<gene>
    <name evidence="1" type="ORF">QRX50_14240</name>
</gene>
<protein>
    <submittedName>
        <fullName evidence="1">Uncharacterized protein</fullName>
    </submittedName>
</protein>
<reference evidence="1 2" key="1">
    <citation type="submission" date="2023-06" db="EMBL/GenBank/DDBJ databases">
        <authorList>
            <person name="Oyuntsetseg B."/>
            <person name="Kim S.B."/>
        </authorList>
    </citation>
    <scope>NUCLEOTIDE SEQUENCE [LARGE SCALE GENOMIC DNA]</scope>
    <source>
        <strain evidence="1 2">2-15</strain>
    </source>
</reference>
<dbReference type="KEGG" id="acab:QRX50_14240"/>
<evidence type="ECO:0000313" key="1">
    <source>
        <dbReference type="EMBL" id="WIX81828.1"/>
    </source>
</evidence>
<dbReference type="Proteomes" id="UP001236014">
    <property type="component" value="Chromosome"/>
</dbReference>
<organism evidence="1 2">
    <name type="scientific">Amycolatopsis carbonis</name>
    <dbReference type="NCBI Taxonomy" id="715471"/>
    <lineage>
        <taxon>Bacteria</taxon>
        <taxon>Bacillati</taxon>
        <taxon>Actinomycetota</taxon>
        <taxon>Actinomycetes</taxon>
        <taxon>Pseudonocardiales</taxon>
        <taxon>Pseudonocardiaceae</taxon>
        <taxon>Amycolatopsis</taxon>
    </lineage>
</organism>
<dbReference type="AlphaFoldDB" id="A0A9Y2INF3"/>
<proteinExistence type="predicted"/>
<evidence type="ECO:0000313" key="2">
    <source>
        <dbReference type="Proteomes" id="UP001236014"/>
    </source>
</evidence>
<accession>A0A9Y2INF3</accession>
<name>A0A9Y2INF3_9PSEU</name>
<dbReference type="EMBL" id="CP127294">
    <property type="protein sequence ID" value="WIX81828.1"/>
    <property type="molecule type" value="Genomic_DNA"/>
</dbReference>
<dbReference type="RefSeq" id="WP_285972409.1">
    <property type="nucleotide sequence ID" value="NZ_CP127294.1"/>
</dbReference>
<keyword evidence="2" id="KW-1185">Reference proteome</keyword>
<sequence length="214" mass="22746">MSFGFARFSFRCFCFARFDYFGGGSGFAFLTAGNVGFGCGSGFAFFTDFGNFTTGNLSLTRFDLGSFAFTCIGSRSFDRSSLDFGFPVCFNLGNVRFGRLGLGLVDRFGSGFLSRVLTAAKIVTSWTIVFRLGLRAQSSGLAAGLLSRGFLIEVVAATVHIVRLGFGRSLIASGVGVGSIAELPGDVPESAWHPHGPNPPRDHPVVSPMVAYVV</sequence>